<evidence type="ECO:0000256" key="2">
    <source>
        <dbReference type="SAM" id="MobiDB-lite"/>
    </source>
</evidence>
<dbReference type="InterPro" id="IPR005024">
    <property type="entry name" value="Snf7_fam"/>
</dbReference>
<name>A0AAW1DP91_9HEMI</name>
<keyword evidence="4" id="KW-1185">Reference proteome</keyword>
<organism evidence="3 4">
    <name type="scientific">Rhynocoris fuscipes</name>
    <dbReference type="NCBI Taxonomy" id="488301"/>
    <lineage>
        <taxon>Eukaryota</taxon>
        <taxon>Metazoa</taxon>
        <taxon>Ecdysozoa</taxon>
        <taxon>Arthropoda</taxon>
        <taxon>Hexapoda</taxon>
        <taxon>Insecta</taxon>
        <taxon>Pterygota</taxon>
        <taxon>Neoptera</taxon>
        <taxon>Paraneoptera</taxon>
        <taxon>Hemiptera</taxon>
        <taxon>Heteroptera</taxon>
        <taxon>Panheteroptera</taxon>
        <taxon>Cimicomorpha</taxon>
        <taxon>Reduviidae</taxon>
        <taxon>Harpactorinae</taxon>
        <taxon>Harpactorini</taxon>
        <taxon>Rhynocoris</taxon>
    </lineage>
</organism>
<reference evidence="3 4" key="1">
    <citation type="submission" date="2022-12" db="EMBL/GenBank/DDBJ databases">
        <title>Chromosome-level genome assembly of true bugs.</title>
        <authorList>
            <person name="Ma L."/>
            <person name="Li H."/>
        </authorList>
    </citation>
    <scope>NUCLEOTIDE SEQUENCE [LARGE SCALE GENOMIC DNA]</scope>
    <source>
        <strain evidence="3">Lab_2022b</strain>
    </source>
</reference>
<feature type="region of interest" description="Disordered" evidence="2">
    <location>
        <begin position="153"/>
        <end position="184"/>
    </location>
</feature>
<evidence type="ECO:0000256" key="1">
    <source>
        <dbReference type="ARBA" id="ARBA00006190"/>
    </source>
</evidence>
<dbReference type="GO" id="GO:0007034">
    <property type="term" value="P:vacuolar transport"/>
    <property type="evidence" value="ECO:0007669"/>
    <property type="project" value="InterPro"/>
</dbReference>
<proteinExistence type="inferred from homology"/>
<dbReference type="Proteomes" id="UP001461498">
    <property type="component" value="Unassembled WGS sequence"/>
</dbReference>
<gene>
    <name evidence="3" type="ORF">O3M35_001169</name>
</gene>
<protein>
    <submittedName>
        <fullName evidence="3">Uncharacterized protein</fullName>
    </submittedName>
</protein>
<dbReference type="Pfam" id="PF03357">
    <property type="entry name" value="Snf7"/>
    <property type="match status" value="1"/>
</dbReference>
<comment type="caution">
    <text evidence="3">The sequence shown here is derived from an EMBL/GenBank/DDBJ whole genome shotgun (WGS) entry which is preliminary data.</text>
</comment>
<feature type="compositionally biased region" description="Basic and acidic residues" evidence="2">
    <location>
        <begin position="154"/>
        <end position="170"/>
    </location>
</feature>
<dbReference type="AlphaFoldDB" id="A0AAW1DP91"/>
<accession>A0AAW1DP91</accession>
<sequence length="208" mass="23645">MGQALRKRRGVSSQDLALFKIKFIKQWTKGVRLLCKAKSLVRKKLSLQKYLRNADGQLESLEELIYRLELSVLDQRVVEGLALGNETLKRINDIINIKSLDKILLENKQGLKKKAEIDEKIISLNVDENEIDLETEFQNILNENEDTIVETNNEEDKINPKKQIKDKMKEVAGPSGGSTKTAKNLSKIIKKRIKEVPLSMTSTKSNAT</sequence>
<comment type="similarity">
    <text evidence="1">Belongs to the SNF7 family.</text>
</comment>
<evidence type="ECO:0000313" key="3">
    <source>
        <dbReference type="EMBL" id="KAK9512841.1"/>
    </source>
</evidence>
<evidence type="ECO:0000313" key="4">
    <source>
        <dbReference type="Proteomes" id="UP001461498"/>
    </source>
</evidence>
<dbReference type="EMBL" id="JAPXFL010000001">
    <property type="protein sequence ID" value="KAK9512841.1"/>
    <property type="molecule type" value="Genomic_DNA"/>
</dbReference>